<proteinExistence type="predicted"/>
<gene>
    <name evidence="11" type="ORF">TCNE_LOCUS8450</name>
</gene>
<dbReference type="SMART" id="SM00299">
    <property type="entry name" value="CLH"/>
    <property type="match status" value="1"/>
</dbReference>
<keyword evidence="4" id="KW-0862">Zinc</keyword>
<keyword evidence="6" id="KW-0458">Lysosome</keyword>
<evidence type="ECO:0000313" key="12">
    <source>
        <dbReference type="Proteomes" id="UP000050794"/>
    </source>
</evidence>
<evidence type="ECO:0000259" key="10">
    <source>
        <dbReference type="PROSITE" id="PS50089"/>
    </source>
</evidence>
<protein>
    <submittedName>
        <fullName evidence="13">RING-type domain-containing protein</fullName>
    </submittedName>
</protein>
<dbReference type="Pfam" id="PF23411">
    <property type="entry name" value="Beta-prop_Vps41"/>
    <property type="match status" value="1"/>
</dbReference>
<organism evidence="12 13">
    <name type="scientific">Toxocara canis</name>
    <name type="common">Canine roundworm</name>
    <dbReference type="NCBI Taxonomy" id="6265"/>
    <lineage>
        <taxon>Eukaryota</taxon>
        <taxon>Metazoa</taxon>
        <taxon>Ecdysozoa</taxon>
        <taxon>Nematoda</taxon>
        <taxon>Chromadorea</taxon>
        <taxon>Rhabditida</taxon>
        <taxon>Spirurina</taxon>
        <taxon>Ascaridomorpha</taxon>
        <taxon>Ascaridoidea</taxon>
        <taxon>Toxocaridae</taxon>
        <taxon>Toxocara</taxon>
    </lineage>
</organism>
<dbReference type="SUPFAM" id="SSF50978">
    <property type="entry name" value="WD40 repeat-like"/>
    <property type="match status" value="1"/>
</dbReference>
<feature type="region of interest" description="Disordered" evidence="9">
    <location>
        <begin position="301"/>
        <end position="320"/>
    </location>
</feature>
<keyword evidence="2" id="KW-0813">Transport</keyword>
<dbReference type="Gene3D" id="2.130.10.10">
    <property type="entry name" value="YVTN repeat-like/Quinoprotein amine dehydrogenase"/>
    <property type="match status" value="1"/>
</dbReference>
<dbReference type="PANTHER" id="PTHR12616">
    <property type="entry name" value="VACUOLAR PROTEIN SORTING VPS41"/>
    <property type="match status" value="1"/>
</dbReference>
<accession>A0A183UIY0</accession>
<dbReference type="WBParaSite" id="TCNE_0000845001-mRNA-1">
    <property type="protein sequence ID" value="TCNE_0000845001-mRNA-1"/>
    <property type="gene ID" value="TCNE_0000845001"/>
</dbReference>
<dbReference type="Gene3D" id="1.25.40.10">
    <property type="entry name" value="Tetratricopeptide repeat domain"/>
    <property type="match status" value="1"/>
</dbReference>
<evidence type="ECO:0000256" key="2">
    <source>
        <dbReference type="ARBA" id="ARBA00022448"/>
    </source>
</evidence>
<dbReference type="GO" id="GO:0030897">
    <property type="term" value="C:HOPS complex"/>
    <property type="evidence" value="ECO:0007669"/>
    <property type="project" value="TreeGrafter"/>
</dbReference>
<dbReference type="GO" id="GO:0009267">
    <property type="term" value="P:cellular response to starvation"/>
    <property type="evidence" value="ECO:0007669"/>
    <property type="project" value="TreeGrafter"/>
</dbReference>
<dbReference type="InterPro" id="IPR057780">
    <property type="entry name" value="Beta-prop_Vps41"/>
</dbReference>
<dbReference type="GO" id="GO:0034058">
    <property type="term" value="P:endosomal vesicle fusion"/>
    <property type="evidence" value="ECO:0007669"/>
    <property type="project" value="TreeGrafter"/>
</dbReference>
<evidence type="ECO:0000256" key="1">
    <source>
        <dbReference type="ARBA" id="ARBA00004371"/>
    </source>
</evidence>
<dbReference type="InterPro" id="IPR001841">
    <property type="entry name" value="Znf_RING"/>
</dbReference>
<dbReference type="EMBL" id="UYWY01019911">
    <property type="protein sequence ID" value="VDM39771.1"/>
    <property type="molecule type" value="Genomic_DNA"/>
</dbReference>
<name>A0A183UIY0_TOXCA</name>
<feature type="domain" description="RING-type" evidence="10">
    <location>
        <begin position="908"/>
        <end position="970"/>
    </location>
</feature>
<evidence type="ECO:0000256" key="3">
    <source>
        <dbReference type="ARBA" id="ARBA00022771"/>
    </source>
</evidence>
<evidence type="ECO:0000313" key="11">
    <source>
        <dbReference type="EMBL" id="VDM39771.1"/>
    </source>
</evidence>
<feature type="repeat" description="CHCR" evidence="8">
    <location>
        <begin position="678"/>
        <end position="829"/>
    </location>
</feature>
<dbReference type="PROSITE" id="PS50089">
    <property type="entry name" value="ZF_RING_2"/>
    <property type="match status" value="1"/>
</dbReference>
<dbReference type="InterPro" id="IPR011990">
    <property type="entry name" value="TPR-like_helical_dom_sf"/>
</dbReference>
<dbReference type="Pfam" id="PF23556">
    <property type="entry name" value="TPR_Vps41"/>
    <property type="match status" value="2"/>
</dbReference>
<keyword evidence="5" id="KW-0653">Protein transport</keyword>
<dbReference type="GO" id="GO:0008270">
    <property type="term" value="F:zinc ion binding"/>
    <property type="evidence" value="ECO:0007669"/>
    <property type="project" value="UniProtKB-KW"/>
</dbReference>
<dbReference type="InterPro" id="IPR036322">
    <property type="entry name" value="WD40_repeat_dom_sf"/>
</dbReference>
<evidence type="ECO:0000256" key="4">
    <source>
        <dbReference type="ARBA" id="ARBA00022833"/>
    </source>
</evidence>
<evidence type="ECO:0000313" key="13">
    <source>
        <dbReference type="WBParaSite" id="TCNE_0000845001-mRNA-1"/>
    </source>
</evidence>
<keyword evidence="3 7" id="KW-0863">Zinc-finger</keyword>
<reference evidence="11 12" key="2">
    <citation type="submission" date="2018-11" db="EMBL/GenBank/DDBJ databases">
        <authorList>
            <consortium name="Pathogen Informatics"/>
        </authorList>
    </citation>
    <scope>NUCLEOTIDE SEQUENCE [LARGE SCALE GENOMIC DNA]</scope>
</reference>
<dbReference type="GO" id="GO:0005770">
    <property type="term" value="C:late endosome"/>
    <property type="evidence" value="ECO:0007669"/>
    <property type="project" value="TreeGrafter"/>
</dbReference>
<evidence type="ECO:0000256" key="9">
    <source>
        <dbReference type="SAM" id="MobiDB-lite"/>
    </source>
</evidence>
<keyword evidence="3 7" id="KW-0479">Metal-binding</keyword>
<dbReference type="GO" id="GO:0016236">
    <property type="term" value="P:macroautophagy"/>
    <property type="evidence" value="ECO:0007669"/>
    <property type="project" value="TreeGrafter"/>
</dbReference>
<evidence type="ECO:0000256" key="5">
    <source>
        <dbReference type="ARBA" id="ARBA00022927"/>
    </source>
</evidence>
<dbReference type="GO" id="GO:0006623">
    <property type="term" value="P:protein targeting to vacuole"/>
    <property type="evidence" value="ECO:0007669"/>
    <property type="project" value="InterPro"/>
</dbReference>
<dbReference type="AlphaFoldDB" id="A0A183UIY0"/>
<dbReference type="Proteomes" id="UP000050794">
    <property type="component" value="Unassembled WGS sequence"/>
</dbReference>
<dbReference type="PANTHER" id="PTHR12616:SF1">
    <property type="entry name" value="VACUOLAR PROTEIN SORTING-ASSOCIATED PROTEIN 41 HOMOLOG"/>
    <property type="match status" value="1"/>
</dbReference>
<comment type="subcellular location">
    <subcellularLocation>
        <location evidence="1">Lysosome</location>
    </subcellularLocation>
</comment>
<sequence length="987" mass="112235">MQSADELVSDDGIGAKTAQTIEDEEDEEEVLLEPRFTYSRILNSIPTVSWAMKCLQIFAKDAASCLAVHDKFIAIGTQMGYIYIFDHLGNLHSESTARHHRCAVAAISVDLPGSYIASCALDARISIHGIGADEFTQIIDLKVAARSVVISPDFSKRGSGQMFVTGERDLLLHERRFFATHKYTSLYQGLERDGIISQISWRGPCIAFTNETGTRIYDRNEERMIALVQPIHDVNSVTGYRSIPSHCWLNDHTLAIGWADTVCICVILPTTQDQTSVRLCAHLKHPLIVCFVNKGAVMGRESRHTSSASSRSPTRRKERTSAMRKVEVHYAWRIDMVVADVSFTLREGETGFWKEIVVFGMKRLPSEKDEETIEMELALLEPEGVDSYVLNTEDRIEMRNCTLRNLQHFHMRALPLESLFFLLGPHEFIQAQPCSADERVRWYMENGMLKEAVEYANEHESQLEQLNALHIGKAYIDSLIAKGRYHEAAANLRTVCGRHKDQWEYYVNEFERHNVVLQVAKYLPVKDPQLEPESYQSVLIAALYNHPLLFHGLIKAWSPELYRVGAIIDMAMKRVIQDTPSHPLSAQHIAAIYRALAILHTHERKYDKALMLYIRLNDKTVFQVIERYRLFDLVRCFLNCSKHSSDLSVRSLKDVVTLSDAGDRSLVCVEVKNDISKLMEVDADLAIRLVIENASSLPARTVLTQIAKYPKLQMAYLNRLLERNEGDEFANLAVRLYAEHDPKKLLPFLRKKQCYDITKALEICERKQYIKEMVFLLGRSGNYSKALDLLMNKLDRLDLAIDFCRENDDRALWEALIESSMSRPQRITQLLNTAGEYISPLEVVEKIPQRMVIPGLRDSLTKILHDFELQLQMQAGCRSVMLDSTDALLRRFLAQCTQPSLIDSTATCVLCSSGVMCEQSCVDEERVRENVIAFGCGHLIHQPCVERTANEEERRSGSWSIDTASCPNCRPHKGVKVIDSSFRSAHS</sequence>
<reference evidence="13" key="1">
    <citation type="submission" date="2016-06" db="UniProtKB">
        <authorList>
            <consortium name="WormBaseParasite"/>
        </authorList>
    </citation>
    <scope>IDENTIFICATION</scope>
</reference>
<dbReference type="SUPFAM" id="SSF57850">
    <property type="entry name" value="RING/U-box"/>
    <property type="match status" value="1"/>
</dbReference>
<evidence type="ECO:0000256" key="7">
    <source>
        <dbReference type="PROSITE-ProRule" id="PRU00175"/>
    </source>
</evidence>
<dbReference type="InterPro" id="IPR015943">
    <property type="entry name" value="WD40/YVTN_repeat-like_dom_sf"/>
</dbReference>
<evidence type="ECO:0000256" key="6">
    <source>
        <dbReference type="ARBA" id="ARBA00023228"/>
    </source>
</evidence>
<dbReference type="InterPro" id="IPR045111">
    <property type="entry name" value="Vps41/Vps8"/>
</dbReference>
<dbReference type="PROSITE" id="PS50236">
    <property type="entry name" value="CHCR"/>
    <property type="match status" value="1"/>
</dbReference>
<evidence type="ECO:0000256" key="8">
    <source>
        <dbReference type="PROSITE-ProRule" id="PRU01006"/>
    </source>
</evidence>
<dbReference type="GO" id="GO:0005764">
    <property type="term" value="C:lysosome"/>
    <property type="evidence" value="ECO:0007669"/>
    <property type="project" value="UniProtKB-SubCell"/>
</dbReference>
<keyword evidence="12" id="KW-1185">Reference proteome</keyword>
<dbReference type="InterPro" id="IPR000547">
    <property type="entry name" value="Clathrin_H-chain/VPS_repeat"/>
</dbReference>